<feature type="repeat" description="ANK" evidence="3">
    <location>
        <begin position="693"/>
        <end position="725"/>
    </location>
</feature>
<dbReference type="Pfam" id="PF13637">
    <property type="entry name" value="Ank_4"/>
    <property type="match status" value="1"/>
</dbReference>
<keyword evidence="1" id="KW-0677">Repeat</keyword>
<dbReference type="Pfam" id="PF12796">
    <property type="entry name" value="Ank_2"/>
    <property type="match status" value="3"/>
</dbReference>
<dbReference type="PROSITE" id="PS50088">
    <property type="entry name" value="ANK_REPEAT"/>
    <property type="match status" value="7"/>
</dbReference>
<keyword evidence="7" id="KW-1185">Reference proteome</keyword>
<evidence type="ECO:0000259" key="4">
    <source>
        <dbReference type="Pfam" id="PF18738"/>
    </source>
</evidence>
<dbReference type="InterPro" id="IPR041249">
    <property type="entry name" value="HEPN_DZIP3"/>
</dbReference>
<dbReference type="InterPro" id="IPR049050">
    <property type="entry name" value="nSTAND3"/>
</dbReference>
<accession>A0A6J8CRZ1</accession>
<dbReference type="Proteomes" id="UP000507470">
    <property type="component" value="Unassembled WGS sequence"/>
</dbReference>
<dbReference type="SMART" id="SM00248">
    <property type="entry name" value="ANK"/>
    <property type="match status" value="8"/>
</dbReference>
<evidence type="ECO:0000313" key="7">
    <source>
        <dbReference type="Proteomes" id="UP000507470"/>
    </source>
</evidence>
<keyword evidence="2 3" id="KW-0040">ANK repeat</keyword>
<protein>
    <submittedName>
        <fullName evidence="6">Uncharacterized protein</fullName>
    </submittedName>
</protein>
<reference evidence="6 7" key="1">
    <citation type="submission" date="2020-06" db="EMBL/GenBank/DDBJ databases">
        <authorList>
            <person name="Li R."/>
            <person name="Bekaert M."/>
        </authorList>
    </citation>
    <scope>NUCLEOTIDE SEQUENCE [LARGE SCALE GENOMIC DNA]</scope>
    <source>
        <strain evidence="7">wild</strain>
    </source>
</reference>
<dbReference type="SUPFAM" id="SSF48403">
    <property type="entry name" value="Ankyrin repeat"/>
    <property type="match status" value="1"/>
</dbReference>
<dbReference type="EMBL" id="CACVKT020005708">
    <property type="protein sequence ID" value="CAC5397622.1"/>
    <property type="molecule type" value="Genomic_DNA"/>
</dbReference>
<evidence type="ECO:0000256" key="1">
    <source>
        <dbReference type="ARBA" id="ARBA00022737"/>
    </source>
</evidence>
<dbReference type="Gene3D" id="1.25.40.20">
    <property type="entry name" value="Ankyrin repeat-containing domain"/>
    <property type="match status" value="1"/>
</dbReference>
<dbReference type="PANTHER" id="PTHR24171">
    <property type="entry name" value="ANKYRIN REPEAT DOMAIN-CONTAINING PROTEIN 39-RELATED"/>
    <property type="match status" value="1"/>
</dbReference>
<name>A0A6J8CRZ1_MYTCO</name>
<feature type="repeat" description="ANK" evidence="3">
    <location>
        <begin position="792"/>
        <end position="817"/>
    </location>
</feature>
<feature type="repeat" description="ANK" evidence="3">
    <location>
        <begin position="827"/>
        <end position="859"/>
    </location>
</feature>
<gene>
    <name evidence="6" type="ORF">MCOR_32045</name>
</gene>
<proteinExistence type="predicted"/>
<dbReference type="InterPro" id="IPR027417">
    <property type="entry name" value="P-loop_NTPase"/>
</dbReference>
<feature type="repeat" description="ANK" evidence="3">
    <location>
        <begin position="726"/>
        <end position="758"/>
    </location>
</feature>
<dbReference type="OrthoDB" id="6081344at2759"/>
<feature type="domain" description="DZIP3-like HEPN" evidence="4">
    <location>
        <begin position="38"/>
        <end position="194"/>
    </location>
</feature>
<dbReference type="SUPFAM" id="SSF52540">
    <property type="entry name" value="P-loop containing nucleoside triphosphate hydrolases"/>
    <property type="match status" value="2"/>
</dbReference>
<dbReference type="InterPro" id="IPR002110">
    <property type="entry name" value="Ankyrin_rpt"/>
</dbReference>
<evidence type="ECO:0000256" key="2">
    <source>
        <dbReference type="ARBA" id="ARBA00023043"/>
    </source>
</evidence>
<evidence type="ECO:0000313" key="6">
    <source>
        <dbReference type="EMBL" id="CAC5397622.1"/>
    </source>
</evidence>
<feature type="repeat" description="ANK" evidence="3">
    <location>
        <begin position="860"/>
        <end position="892"/>
    </location>
</feature>
<evidence type="ECO:0000256" key="3">
    <source>
        <dbReference type="PROSITE-ProRule" id="PRU00023"/>
    </source>
</evidence>
<evidence type="ECO:0000259" key="5">
    <source>
        <dbReference type="Pfam" id="PF20720"/>
    </source>
</evidence>
<organism evidence="6 7">
    <name type="scientific">Mytilus coruscus</name>
    <name type="common">Sea mussel</name>
    <dbReference type="NCBI Taxonomy" id="42192"/>
    <lineage>
        <taxon>Eukaryota</taxon>
        <taxon>Metazoa</taxon>
        <taxon>Spiralia</taxon>
        <taxon>Lophotrochozoa</taxon>
        <taxon>Mollusca</taxon>
        <taxon>Bivalvia</taxon>
        <taxon>Autobranchia</taxon>
        <taxon>Pteriomorphia</taxon>
        <taxon>Mytilida</taxon>
        <taxon>Mytiloidea</taxon>
        <taxon>Mytilidae</taxon>
        <taxon>Mytilinae</taxon>
        <taxon>Mytilus</taxon>
    </lineage>
</organism>
<dbReference type="AlphaFoldDB" id="A0A6J8CRZ1"/>
<dbReference type="InterPro" id="IPR036770">
    <property type="entry name" value="Ankyrin_rpt-contain_sf"/>
</dbReference>
<sequence length="917" mass="104393">MAAALQKEESNYLRFYYLMMKVAPQAVRIKFNTEFAPSILQKTLYQNKVKLNKLKMEKVINAAQWEHLFPRTGYGLGLHDLTLELSKWLTNILQVKHHLRTFDCSLMICLLRNLTDIPIVDIHPDPNSTTAGANLSRLKYFRNQFAHPTDCTMSDEIFEVKWKEISETIQRIGGNQFKQTCEESKVTKLDENDKELLLELKNSKRKDPMPDGLNNINKEIIEEWKAEKCKVVETKAIKGLSRLVKEENIVAVIGPSGCGKSTAIHHIALNFNEADNYAIVPVAFASDLIQFYDPSINQIFVYDDVVGKFSVDLQLVSGWTTLSKKIKKILAKNNVKVVMSSRSQVFKQRQVRNIKIVQTTVCDLTSSEFAMTSEERRTIAKMYLPSNEVDNLKLLPDSDCFHFFPLLCQLYSRNTSVDMYRFFSNPVEVIKDDLSMIKEENDQTTYGTLALFVLFNNCISDGMLSRNEKFRKVLLEISHQCIMQSNFSEKVVESQLNSLISSYVKKVGCQYSIIHDKIFDIIVSFYGHNMFDVVLELAHAEIIRDRFQFEVLGESMSECIIKVPSHNESNYLSRLCKDINNGDSKYVFSNRQLEFKIFRDLLIAYLEKNKAIVDETLMDLSESFESPMLDVAGQGYCDLANMLIRMGMNVNARDQEGRTPLYRASESGHEDMVSLLLKNEGNFMLTRDDSLNEGESPLFVASKKGHKNVVNLFLDYDCNPNICTDNQESSLHIASQNGHLDIVKVLLSKKANPNLKAVHGVTPLYKAAEEGHFNVVKYLLEHRADPNKITADVESPLFIAAQMGYFEIVYILLEHGSYKTTNKCNLDGMSPLYVASREGHTQIVKLLLKKGAITKISSYTTLSPLHAATVMRHNEIVRLLLNHKADPCQCNQDGVSPMMAASQRGYEDTVEIFRHSL</sequence>
<dbReference type="Pfam" id="PF20720">
    <property type="entry name" value="nSTAND3"/>
    <property type="match status" value="1"/>
</dbReference>
<dbReference type="PROSITE" id="PS50297">
    <property type="entry name" value="ANK_REP_REGION"/>
    <property type="match status" value="7"/>
</dbReference>
<feature type="repeat" description="ANK" evidence="3">
    <location>
        <begin position="656"/>
        <end position="688"/>
    </location>
</feature>
<dbReference type="Pfam" id="PF18738">
    <property type="entry name" value="HEPN_DZIP3"/>
    <property type="match status" value="1"/>
</dbReference>
<feature type="repeat" description="ANK" evidence="3">
    <location>
        <begin position="759"/>
        <end position="791"/>
    </location>
</feature>
<feature type="domain" description="Novel STAND NTPase 3" evidence="5">
    <location>
        <begin position="232"/>
        <end position="384"/>
    </location>
</feature>
<dbReference type="Gene3D" id="3.40.50.300">
    <property type="entry name" value="P-loop containing nucleotide triphosphate hydrolases"/>
    <property type="match status" value="1"/>
</dbReference>